<proteinExistence type="inferred from homology"/>
<evidence type="ECO:0000259" key="7">
    <source>
        <dbReference type="SMART" id="SM00644"/>
    </source>
</evidence>
<protein>
    <recommendedName>
        <fullName evidence="3">N-acetylmuramoyl-L-alanine amidase</fullName>
        <ecNumber evidence="3">3.5.1.28</ecNumber>
    </recommendedName>
</protein>
<comment type="caution">
    <text evidence="8">The sequence shown here is derived from an EMBL/GenBank/DDBJ whole genome shotgun (WGS) entry which is preliminary data.</text>
</comment>
<evidence type="ECO:0000256" key="5">
    <source>
        <dbReference type="ARBA" id="ARBA00023316"/>
    </source>
</evidence>
<evidence type="ECO:0000256" key="2">
    <source>
        <dbReference type="ARBA" id="ARBA00007553"/>
    </source>
</evidence>
<dbReference type="PANTHER" id="PTHR30417:SF1">
    <property type="entry name" value="N-ACETYLMURAMOYL-L-ALANINE AMIDASE AMID"/>
    <property type="match status" value="1"/>
</dbReference>
<evidence type="ECO:0000256" key="3">
    <source>
        <dbReference type="ARBA" id="ARBA00011901"/>
    </source>
</evidence>
<accession>A0ABQ1P9E3</accession>
<keyword evidence="9" id="KW-1185">Reference proteome</keyword>
<dbReference type="InterPro" id="IPR036505">
    <property type="entry name" value="Amidase/PGRP_sf"/>
</dbReference>
<dbReference type="EC" id="3.5.1.28" evidence="3"/>
<keyword evidence="6" id="KW-0732">Signal</keyword>
<dbReference type="PROSITE" id="PS51257">
    <property type="entry name" value="PROKAR_LIPOPROTEIN"/>
    <property type="match status" value="1"/>
</dbReference>
<evidence type="ECO:0000313" key="8">
    <source>
        <dbReference type="EMBL" id="GGC93466.1"/>
    </source>
</evidence>
<dbReference type="SUPFAM" id="SSF47090">
    <property type="entry name" value="PGBD-like"/>
    <property type="match status" value="1"/>
</dbReference>
<organism evidence="8 9">
    <name type="scientific">Halopseudomonas salina</name>
    <dbReference type="NCBI Taxonomy" id="1323744"/>
    <lineage>
        <taxon>Bacteria</taxon>
        <taxon>Pseudomonadati</taxon>
        <taxon>Pseudomonadota</taxon>
        <taxon>Gammaproteobacteria</taxon>
        <taxon>Pseudomonadales</taxon>
        <taxon>Pseudomonadaceae</taxon>
        <taxon>Halopseudomonas</taxon>
    </lineage>
</organism>
<dbReference type="Pfam" id="PF01471">
    <property type="entry name" value="PG_binding_1"/>
    <property type="match status" value="1"/>
</dbReference>
<sequence length="294" mass="32686">MPRRVIALLCLCLLVTLGGCTRSLDIDTRYTSTNHDSRVQYIVVHYTSSGFDRALQHLTHGSVSSHYLISKKPTIYRLVDENRRAWHAGDSTWQGRTWLNASSIGIEIVHPGYTDTPEGRIWHPWPAEQIDALIPLLQDLLKRHQLTPDRVLGHSDIAPQRKVDPGPLFPWQRLAAAGVATWPDPSKVARTQTALAGQAPPLMWFVETLIRFGYELKPDSQPSKATTNVLAAFQMRFRPSQFNGQPDAETAAILATLVPEATQSPLWCRPLTASTTNQLPLCSDTDAPFGAVQP</sequence>
<dbReference type="InterPro" id="IPR051206">
    <property type="entry name" value="NAMLAA_amidase_2"/>
</dbReference>
<dbReference type="InterPro" id="IPR036366">
    <property type="entry name" value="PGBDSf"/>
</dbReference>
<dbReference type="SMART" id="SM00644">
    <property type="entry name" value="Ami_2"/>
    <property type="match status" value="1"/>
</dbReference>
<feature type="signal peptide" evidence="6">
    <location>
        <begin position="1"/>
        <end position="21"/>
    </location>
</feature>
<feature type="chain" id="PRO_5046454791" description="N-acetylmuramoyl-L-alanine amidase" evidence="6">
    <location>
        <begin position="22"/>
        <end position="294"/>
    </location>
</feature>
<dbReference type="PANTHER" id="PTHR30417">
    <property type="entry name" value="N-ACETYLMURAMOYL-L-ALANINE AMIDASE AMID"/>
    <property type="match status" value="1"/>
</dbReference>
<evidence type="ECO:0000256" key="6">
    <source>
        <dbReference type="SAM" id="SignalP"/>
    </source>
</evidence>
<dbReference type="InterPro" id="IPR002502">
    <property type="entry name" value="Amidase_domain"/>
</dbReference>
<dbReference type="SUPFAM" id="SSF55846">
    <property type="entry name" value="N-acetylmuramoyl-L-alanine amidase-like"/>
    <property type="match status" value="1"/>
</dbReference>
<name>A0ABQ1P9E3_9GAMM</name>
<keyword evidence="4" id="KW-0378">Hydrolase</keyword>
<dbReference type="InterPro" id="IPR036365">
    <property type="entry name" value="PGBD-like_sf"/>
</dbReference>
<comment type="similarity">
    <text evidence="2">Belongs to the N-acetylmuramoyl-L-alanine amidase 2 family.</text>
</comment>
<dbReference type="EMBL" id="BMFF01000002">
    <property type="protein sequence ID" value="GGC93466.1"/>
    <property type="molecule type" value="Genomic_DNA"/>
</dbReference>
<dbReference type="Gene3D" id="1.10.101.10">
    <property type="entry name" value="PGBD-like superfamily/PGBD"/>
    <property type="match status" value="1"/>
</dbReference>
<comment type="catalytic activity">
    <reaction evidence="1">
        <text>Hydrolyzes the link between N-acetylmuramoyl residues and L-amino acid residues in certain cell-wall glycopeptides.</text>
        <dbReference type="EC" id="3.5.1.28"/>
    </reaction>
</comment>
<dbReference type="Proteomes" id="UP000638188">
    <property type="component" value="Unassembled WGS sequence"/>
</dbReference>
<evidence type="ECO:0000256" key="4">
    <source>
        <dbReference type="ARBA" id="ARBA00022801"/>
    </source>
</evidence>
<dbReference type="InterPro" id="IPR002477">
    <property type="entry name" value="Peptidoglycan-bd-like"/>
</dbReference>
<reference evidence="9" key="1">
    <citation type="journal article" date="2019" name="Int. J. Syst. Evol. Microbiol.">
        <title>The Global Catalogue of Microorganisms (GCM) 10K type strain sequencing project: providing services to taxonomists for standard genome sequencing and annotation.</title>
        <authorList>
            <consortium name="The Broad Institute Genomics Platform"/>
            <consortium name="The Broad Institute Genome Sequencing Center for Infectious Disease"/>
            <person name="Wu L."/>
            <person name="Ma J."/>
        </authorList>
    </citation>
    <scope>NUCLEOTIDE SEQUENCE [LARGE SCALE GENOMIC DNA]</scope>
    <source>
        <strain evidence="9">CGMCC 1.12482</strain>
    </source>
</reference>
<feature type="domain" description="N-acetylmuramoyl-L-alanine amidase" evidence="7">
    <location>
        <begin position="28"/>
        <end position="166"/>
    </location>
</feature>
<keyword evidence="5" id="KW-0961">Cell wall biogenesis/degradation</keyword>
<dbReference type="Gene3D" id="3.40.80.10">
    <property type="entry name" value="Peptidoglycan recognition protein-like"/>
    <property type="match status" value="1"/>
</dbReference>
<evidence type="ECO:0000313" key="9">
    <source>
        <dbReference type="Proteomes" id="UP000638188"/>
    </source>
</evidence>
<dbReference type="Pfam" id="PF01510">
    <property type="entry name" value="Amidase_2"/>
    <property type="match status" value="1"/>
</dbReference>
<gene>
    <name evidence="8" type="primary">ampDh2</name>
    <name evidence="8" type="ORF">GCM10007418_11230</name>
</gene>
<dbReference type="CDD" id="cd06583">
    <property type="entry name" value="PGRP"/>
    <property type="match status" value="1"/>
</dbReference>
<evidence type="ECO:0000256" key="1">
    <source>
        <dbReference type="ARBA" id="ARBA00001561"/>
    </source>
</evidence>
<dbReference type="RefSeq" id="WP_150276340.1">
    <property type="nucleotide sequence ID" value="NZ_BMFF01000002.1"/>
</dbReference>